<accession>A0A8F1MCM9</accession>
<dbReference type="EMBL" id="CP076460">
    <property type="protein sequence ID" value="QWQ32442.1"/>
    <property type="molecule type" value="Genomic_DNA"/>
</dbReference>
<dbReference type="Proteomes" id="UP000679129">
    <property type="component" value="Chromosome"/>
</dbReference>
<dbReference type="Gene3D" id="3.40.50.2020">
    <property type="match status" value="1"/>
</dbReference>
<organism evidence="1 2">
    <name type="scientific">Candidatus Minimicrobia naudis</name>
    <dbReference type="NCBI Taxonomy" id="2841263"/>
    <lineage>
        <taxon>Bacteria</taxon>
        <taxon>Candidatus Saccharimonadota</taxon>
        <taxon>Candidatus Saccharimonadota incertae sedis</taxon>
        <taxon>Candidatus Minimicrobia</taxon>
    </lineage>
</organism>
<evidence type="ECO:0000313" key="1">
    <source>
        <dbReference type="EMBL" id="QWQ32442.1"/>
    </source>
</evidence>
<dbReference type="InterPro" id="IPR029057">
    <property type="entry name" value="PRTase-like"/>
</dbReference>
<dbReference type="InterPro" id="IPR000836">
    <property type="entry name" value="PRTase_dom"/>
</dbReference>
<proteinExistence type="predicted"/>
<sequence>MYFESRSQAGAILADQVLEKYRYENCAVVAIGEGGVLIGEQIAVKLHCVLMMLLSEGIEIPGESLSIGAMSQSGQFTYNSQFSDGEINEYTSEFHGYLEEKKREAHQKMNRLLG</sequence>
<reference evidence="1" key="1">
    <citation type="submission" date="2021-06" db="EMBL/GenBank/DDBJ databases">
        <title>An adapted protocol for Saccharibacteria cultivation: two new species join this phylum of Candidate Phyla Radiations.</title>
        <authorList>
            <person name="Ibrahim A."/>
            <person name="Maatouk M."/>
            <person name="Zgheib R."/>
            <person name="Haddad G."/>
            <person name="Bou Khalil J."/>
            <person name="Raoult D."/>
            <person name="Bittar F."/>
        </authorList>
    </citation>
    <scope>NUCLEOTIDE SEQUENCE</scope>
    <source>
        <strain evidence="1">IHU1</strain>
    </source>
</reference>
<name>A0A8F1MCM9_9BACT</name>
<dbReference type="KEGG" id="mnd:KOY48_01045"/>
<dbReference type="AlphaFoldDB" id="A0A8F1MCM9"/>
<dbReference type="CDD" id="cd06223">
    <property type="entry name" value="PRTases_typeI"/>
    <property type="match status" value="1"/>
</dbReference>
<evidence type="ECO:0000313" key="2">
    <source>
        <dbReference type="Proteomes" id="UP000679129"/>
    </source>
</evidence>
<dbReference type="SUPFAM" id="SSF53271">
    <property type="entry name" value="PRTase-like"/>
    <property type="match status" value="1"/>
</dbReference>
<gene>
    <name evidence="1" type="ORF">KOY48_01045</name>
</gene>
<keyword evidence="2" id="KW-1185">Reference proteome</keyword>
<protein>
    <submittedName>
        <fullName evidence="1">Uncharacterized protein</fullName>
    </submittedName>
</protein>